<evidence type="ECO:0000256" key="1">
    <source>
        <dbReference type="ARBA" id="ARBA00000439"/>
    </source>
</evidence>
<dbReference type="Gene3D" id="2.60.40.10">
    <property type="entry name" value="Immunoglobulins"/>
    <property type="match status" value="1"/>
</dbReference>
<comment type="catalytic activity">
    <reaction evidence="1">
        <text>Transfers a segment of a (1-&gt;4)-alpha-D-glucan to a new position in an acceptor, which may be glucose or a (1-&gt;4)-alpha-D-glucan.</text>
        <dbReference type="EC" id="2.4.1.25"/>
    </reaction>
</comment>
<dbReference type="SUPFAM" id="SSF49452">
    <property type="entry name" value="Starch-binding domain-like"/>
    <property type="match status" value="1"/>
</dbReference>
<evidence type="ECO:0000256" key="8">
    <source>
        <dbReference type="ARBA" id="ARBA00022679"/>
    </source>
</evidence>
<keyword evidence="6" id="KW-0963">Cytoplasm</keyword>
<dbReference type="GO" id="GO:2001070">
    <property type="term" value="F:starch binding"/>
    <property type="evidence" value="ECO:0007669"/>
    <property type="project" value="InterPro"/>
</dbReference>
<keyword evidence="7 13" id="KW-0328">Glycosyltransferase</keyword>
<dbReference type="Proteomes" id="UP000007486">
    <property type="component" value="Chromosome"/>
</dbReference>
<evidence type="ECO:0000256" key="2">
    <source>
        <dbReference type="ARBA" id="ARBA00004496"/>
    </source>
</evidence>
<dbReference type="GO" id="GO:0005975">
    <property type="term" value="P:carbohydrate metabolic process"/>
    <property type="evidence" value="ECO:0007669"/>
    <property type="project" value="InterPro"/>
</dbReference>
<evidence type="ECO:0000256" key="3">
    <source>
        <dbReference type="ARBA" id="ARBA00005684"/>
    </source>
</evidence>
<dbReference type="SUPFAM" id="SSF51445">
    <property type="entry name" value="(Trans)glycosidases"/>
    <property type="match status" value="1"/>
</dbReference>
<evidence type="ECO:0000256" key="6">
    <source>
        <dbReference type="ARBA" id="ARBA00022490"/>
    </source>
</evidence>
<dbReference type="InterPro" id="IPR013783">
    <property type="entry name" value="Ig-like_fold"/>
</dbReference>
<dbReference type="AlphaFoldDB" id="F0R3I6"/>
<dbReference type="eggNOG" id="COG1640">
    <property type="taxonomic scope" value="Bacteria"/>
</dbReference>
<dbReference type="OrthoDB" id="9811841at2"/>
<dbReference type="HOGENOM" id="CLU_014132_0_0_10"/>
<comment type="similarity">
    <text evidence="3">Belongs to the disproportionating enzyme family.</text>
</comment>
<dbReference type="PANTHER" id="PTHR32518:SF3">
    <property type="entry name" value="4-ALPHA-GLUCANOTRANSFERASE"/>
    <property type="match status" value="1"/>
</dbReference>
<dbReference type="PANTHER" id="PTHR32518">
    <property type="match status" value="1"/>
</dbReference>
<dbReference type="EC" id="2.4.1.25" evidence="4"/>
<dbReference type="PROSITE" id="PS51166">
    <property type="entry name" value="CBM20"/>
    <property type="match status" value="1"/>
</dbReference>
<dbReference type="STRING" id="667015.Bacsa_2062"/>
<evidence type="ECO:0000256" key="4">
    <source>
        <dbReference type="ARBA" id="ARBA00012560"/>
    </source>
</evidence>
<proteinExistence type="inferred from homology"/>
<reference evidence="13 14" key="1">
    <citation type="journal article" date="2011" name="Stand. Genomic Sci.">
        <title>Complete genome sequence of Bacteroides salanitronis type strain (BL78).</title>
        <authorList>
            <person name="Gronow S."/>
            <person name="Held B."/>
            <person name="Lucas S."/>
            <person name="Lapidus A."/>
            <person name="Del Rio T.G."/>
            <person name="Nolan M."/>
            <person name="Tice H."/>
            <person name="Deshpande S."/>
            <person name="Cheng J.F."/>
            <person name="Pitluck S."/>
            <person name="Liolios K."/>
            <person name="Pagani I."/>
            <person name="Ivanova N."/>
            <person name="Mavromatis K."/>
            <person name="Pati A."/>
            <person name="Tapia R."/>
            <person name="Han C."/>
            <person name="Goodwin L."/>
            <person name="Chen A."/>
            <person name="Palaniappan K."/>
            <person name="Land M."/>
            <person name="Hauser L."/>
            <person name="Chang Y.J."/>
            <person name="Jeffries C.D."/>
            <person name="Brambilla E.M."/>
            <person name="Rohde M."/>
            <person name="Goker M."/>
            <person name="Detter J.C."/>
            <person name="Woyke T."/>
            <person name="Bristow J."/>
            <person name="Markowitz V."/>
            <person name="Hugenholtz P."/>
            <person name="Kyrpides N.C."/>
            <person name="Klenk H.P."/>
            <person name="Eisen J.A."/>
        </authorList>
    </citation>
    <scope>NUCLEOTIDE SEQUENCE [LARGE SCALE GENOMIC DNA]</scope>
    <source>
        <strain evidence="13 14">DSM 18170</strain>
    </source>
</reference>
<organism evidence="13 14">
    <name type="scientific">Phocaeicola salanitronis (strain DSM 18170 / JCM 13657 / CCUG 60908 / BL78)</name>
    <name type="common">Bacteroides salanitronis</name>
    <dbReference type="NCBI Taxonomy" id="667015"/>
    <lineage>
        <taxon>Bacteria</taxon>
        <taxon>Pseudomonadati</taxon>
        <taxon>Bacteroidota</taxon>
        <taxon>Bacteroidia</taxon>
        <taxon>Bacteroidales</taxon>
        <taxon>Bacteroidaceae</taxon>
        <taxon>Phocaeicola</taxon>
    </lineage>
</organism>
<evidence type="ECO:0000259" key="12">
    <source>
        <dbReference type="PROSITE" id="PS51166"/>
    </source>
</evidence>
<dbReference type="InterPro" id="IPR017853">
    <property type="entry name" value="GH"/>
</dbReference>
<name>F0R3I6_PHOSB</name>
<dbReference type="GO" id="GO:0005737">
    <property type="term" value="C:cytoplasm"/>
    <property type="evidence" value="ECO:0007669"/>
    <property type="project" value="UniProtKB-SubCell"/>
</dbReference>
<dbReference type="InterPro" id="IPR003385">
    <property type="entry name" value="Glyco_hydro_77"/>
</dbReference>
<dbReference type="EMBL" id="CP002530">
    <property type="protein sequence ID" value="ADY36618.1"/>
    <property type="molecule type" value="Genomic_DNA"/>
</dbReference>
<keyword evidence="8 13" id="KW-0808">Transferase</keyword>
<accession>F0R3I6</accession>
<comment type="subcellular location">
    <subcellularLocation>
        <location evidence="2">Cytoplasm</location>
    </subcellularLocation>
</comment>
<dbReference type="Pfam" id="PF00686">
    <property type="entry name" value="CBM_20"/>
    <property type="match status" value="1"/>
</dbReference>
<dbReference type="RefSeq" id="WP_013618047.1">
    <property type="nucleotide sequence ID" value="NC_015164.1"/>
</dbReference>
<protein>
    <recommendedName>
        <fullName evidence="5">4-alpha-glucanotransferase</fullName>
        <ecNumber evidence="4">2.4.1.25</ecNumber>
    </recommendedName>
    <alternativeName>
        <fullName evidence="10">Amylomaltase</fullName>
    </alternativeName>
    <alternativeName>
        <fullName evidence="11">Disproportionating enzyme</fullName>
    </alternativeName>
</protein>
<keyword evidence="9" id="KW-0119">Carbohydrate metabolism</keyword>
<evidence type="ECO:0000313" key="13">
    <source>
        <dbReference type="EMBL" id="ADY36618.1"/>
    </source>
</evidence>
<evidence type="ECO:0000256" key="11">
    <source>
        <dbReference type="ARBA" id="ARBA00031501"/>
    </source>
</evidence>
<dbReference type="GO" id="GO:0004134">
    <property type="term" value="F:4-alpha-glucanotransferase activity"/>
    <property type="evidence" value="ECO:0007669"/>
    <property type="project" value="UniProtKB-EC"/>
</dbReference>
<dbReference type="InterPro" id="IPR013784">
    <property type="entry name" value="Carb-bd-like_fold"/>
</dbReference>
<evidence type="ECO:0000313" key="14">
    <source>
        <dbReference type="Proteomes" id="UP000007486"/>
    </source>
</evidence>
<sequence length="893" mass="104591">MKFTFRIQYHTVWGEDLRVIFQNDETHVFPLSTRDGSNWQGSCDYLPSENERTIPYRYGVFRDDVCIRKELGVIPHTVYLGNAQQHRYIIDDCWRDLPAENYRYSSAFDEPHPTERPNRLSNNIGSCITFRALCPNLHAEGRVLGIIGSCNALGNWEYCRPIRMNEAAPNVWQLTLDAATLKSPFEYKFVAINEKTGAVEEWETRPNRLFQIQPIQRGETYLPAEAEVFFNRLPHRIAGTAIPVFSLRSEGSCGVGDFGDLKKFIAWAASTGQRAVQILPINDTTMTGTWMDSYPYNSISIYAFHPMYIDLRQLPELTDETDMKAFEKQRKMLNSMSSVNYEQVNQTKRKYLQAIFRQAGEQILAEPEYKAFFAKNEEWLIPYAAFSCLRDHYGTADFRQWGKDSVYHAGQARQMATSGSPFYPAMAFYYFLQYELHVQLSDACTYARSKGIIIKGDIPIGISRNSVEAWVEPYYFNMNGQAGAPPDAFSANGQNWGMPTYNWQIMEKDGYQWWKRRFQKMAEYFTAYRIDHILGFFRIWEIPYHAVHGLLGQFVPALPMSKDEIQSFGLNFDKEMMTRPYISDALLDSMFGTHAHEIRRTFLRRMQNGLYALRPEFNTQRKVQAYFAKTDEKASEEICEKLYSLISNVLFIADRDNPEMYHPRIGVQNDSVFRQLSMKEQEAFNRLYNHYYYERHNEFWYHEAMKKLPVLLQATPMLVCGEDLGMVPGCVPWVMNQLQILSLEIQRMPKKTGIEFGKLDEYPYLSVCTIGTHDMTTLRGWWKENPEQTGRFYYNELHHWGKVPEDAPGWLCEEILRHHLQCPSMLCILTWQDWTSMDETLRNPNIDAERINIPANPRHYWRWRMHITLEKLTGLSEFNQHIRQMIEESERMN</sequence>
<dbReference type="Pfam" id="PF02446">
    <property type="entry name" value="Glyco_hydro_77"/>
    <property type="match status" value="1"/>
</dbReference>
<dbReference type="Gene3D" id="3.20.20.80">
    <property type="entry name" value="Glycosidases"/>
    <property type="match status" value="2"/>
</dbReference>
<keyword evidence="14" id="KW-1185">Reference proteome</keyword>
<dbReference type="KEGG" id="bsa:Bacsa_2062"/>
<dbReference type="InterPro" id="IPR002044">
    <property type="entry name" value="CBM20"/>
</dbReference>
<evidence type="ECO:0000256" key="9">
    <source>
        <dbReference type="ARBA" id="ARBA00023277"/>
    </source>
</evidence>
<dbReference type="SMART" id="SM01065">
    <property type="entry name" value="CBM_2"/>
    <property type="match status" value="1"/>
</dbReference>
<evidence type="ECO:0000256" key="5">
    <source>
        <dbReference type="ARBA" id="ARBA00020295"/>
    </source>
</evidence>
<gene>
    <name evidence="13" type="ordered locus">Bacsa_2062</name>
</gene>
<feature type="domain" description="CBM20" evidence="12">
    <location>
        <begin position="120"/>
        <end position="231"/>
    </location>
</feature>
<evidence type="ECO:0000256" key="7">
    <source>
        <dbReference type="ARBA" id="ARBA00022676"/>
    </source>
</evidence>
<evidence type="ECO:0000256" key="10">
    <source>
        <dbReference type="ARBA" id="ARBA00031423"/>
    </source>
</evidence>